<proteinExistence type="predicted"/>
<feature type="compositionally biased region" description="Polar residues" evidence="1">
    <location>
        <begin position="337"/>
        <end position="347"/>
    </location>
</feature>
<evidence type="ECO:0000313" key="3">
    <source>
        <dbReference type="WBParaSite" id="SPAL_0000436800.1"/>
    </source>
</evidence>
<evidence type="ECO:0000313" key="2">
    <source>
        <dbReference type="Proteomes" id="UP000046392"/>
    </source>
</evidence>
<protein>
    <submittedName>
        <fullName evidence="3">Clathrin assembly protein</fullName>
    </submittedName>
</protein>
<organism evidence="2 3">
    <name type="scientific">Strongyloides papillosus</name>
    <name type="common">Intestinal threadworm</name>
    <dbReference type="NCBI Taxonomy" id="174720"/>
    <lineage>
        <taxon>Eukaryota</taxon>
        <taxon>Metazoa</taxon>
        <taxon>Ecdysozoa</taxon>
        <taxon>Nematoda</taxon>
        <taxon>Chromadorea</taxon>
        <taxon>Rhabditida</taxon>
        <taxon>Tylenchina</taxon>
        <taxon>Panagrolaimomorpha</taxon>
        <taxon>Strongyloidoidea</taxon>
        <taxon>Strongyloididae</taxon>
        <taxon>Strongyloides</taxon>
    </lineage>
</organism>
<feature type="region of interest" description="Disordered" evidence="1">
    <location>
        <begin position="320"/>
        <end position="347"/>
    </location>
</feature>
<dbReference type="WBParaSite" id="SPAL_0000436800.1">
    <property type="protein sequence ID" value="SPAL_0000436800.1"/>
    <property type="gene ID" value="SPAL_0000436800"/>
</dbReference>
<keyword evidence="2" id="KW-1185">Reference proteome</keyword>
<evidence type="ECO:0000256" key="1">
    <source>
        <dbReference type="SAM" id="MobiDB-lite"/>
    </source>
</evidence>
<dbReference type="AlphaFoldDB" id="A0A0N5BEE5"/>
<dbReference type="Proteomes" id="UP000046392">
    <property type="component" value="Unplaced"/>
</dbReference>
<reference evidence="3" key="1">
    <citation type="submission" date="2017-02" db="UniProtKB">
        <authorList>
            <consortium name="WormBaseParasite"/>
        </authorList>
    </citation>
    <scope>IDENTIFICATION</scope>
</reference>
<sequence>MEKSVPKVDLLLNCLHDGYNGKTESEEIKYSLLVKSFLSDYYLNGLHEKELIDFGIKFMEVLTTIQKTLDFGNLLLIMYEEVINKRESINKYAYQMAIMVFKKACVLNYGFKLPSWTEKSRGEKMRIYRNLYSKFKNVEIKFSQLNMENINDEYKNLFERDSEGRAYIEEVLGTKKSETFVSQEKSPSHTSNAKTDICGIIGIKDECTSFFNEYNRSSHSEIELKYDSSSDESTEYVIDEIVDIEPFCRNGNSPSAFFDTCQFDNDLPFEECISTIIEQDASFDEIANPISNEGSDVATDHIKDIRKCLKILTENSKVNGPESCQNHQLDENDNQNDVDNCSQNSDGSDMSISLTYPYKNDDVNNYSHSPSDSDMILCSNSPHYEKDCNGI</sequence>
<accession>A0A0N5BEE5</accession>
<name>A0A0N5BEE5_STREA</name>